<keyword evidence="2" id="KW-1185">Reference proteome</keyword>
<reference evidence="1" key="1">
    <citation type="submission" date="2022-12" db="EMBL/GenBank/DDBJ databases">
        <authorList>
            <person name="Alioto T."/>
            <person name="Alioto T."/>
            <person name="Gomez Garrido J."/>
        </authorList>
    </citation>
    <scope>NUCLEOTIDE SEQUENCE</scope>
</reference>
<gene>
    <name evidence="1" type="ORF">PODLI_1B038650</name>
</gene>
<dbReference type="EMBL" id="OX395126">
    <property type="protein sequence ID" value="CAI5761724.1"/>
    <property type="molecule type" value="Genomic_DNA"/>
</dbReference>
<evidence type="ECO:0000313" key="1">
    <source>
        <dbReference type="EMBL" id="CAI5761724.1"/>
    </source>
</evidence>
<protein>
    <submittedName>
        <fullName evidence="1">Uncharacterized protein</fullName>
    </submittedName>
</protein>
<proteinExistence type="predicted"/>
<sequence>MGWKVHVAYVLNRAKALSYALLRFFFSDGAFHIPSVLKVFKAKVIATIAYAVPLWGSFANLTHLEVIQNQLLRRLLKLPRCVSNTAIRLELNVTSLETTLWKCILCYWLALWHKLPNLHLIQCLWRDDFPSPWAKIIHGKLVSLGLSPSELLKLDLISAKRIITHKLEEMDLQFNIATGGGTCSPINLGLTPPTKLPSYLTTLSVVTHRYAFIMARFNAFPSNVLGNRLSNGQISLLCDCKSGSIESLYHIIFCCPLHSASRSKFLAPYLSRIADSPQEAQIIYLLNDEDTSRSLAVARYLINVLFQKRRNGSLYVSDSLAKLKNHQ</sequence>
<name>A0AA35NS87_9SAUR</name>
<accession>A0AA35NS87</accession>
<organism evidence="1 2">
    <name type="scientific">Podarcis lilfordi</name>
    <name type="common">Lilford's wall lizard</name>
    <dbReference type="NCBI Taxonomy" id="74358"/>
    <lineage>
        <taxon>Eukaryota</taxon>
        <taxon>Metazoa</taxon>
        <taxon>Chordata</taxon>
        <taxon>Craniata</taxon>
        <taxon>Vertebrata</taxon>
        <taxon>Euteleostomi</taxon>
        <taxon>Lepidosauria</taxon>
        <taxon>Squamata</taxon>
        <taxon>Bifurcata</taxon>
        <taxon>Unidentata</taxon>
        <taxon>Episquamata</taxon>
        <taxon>Laterata</taxon>
        <taxon>Lacertibaenia</taxon>
        <taxon>Lacertidae</taxon>
        <taxon>Podarcis</taxon>
    </lineage>
</organism>
<dbReference type="Proteomes" id="UP001178461">
    <property type="component" value="Chromosome 1"/>
</dbReference>
<dbReference type="AlphaFoldDB" id="A0AA35NS87"/>
<evidence type="ECO:0000313" key="2">
    <source>
        <dbReference type="Proteomes" id="UP001178461"/>
    </source>
</evidence>